<protein>
    <recommendedName>
        <fullName evidence="2">EAL domain-containing protein</fullName>
    </recommendedName>
</protein>
<feature type="region of interest" description="Disordered" evidence="1">
    <location>
        <begin position="36"/>
        <end position="72"/>
    </location>
</feature>
<comment type="caution">
    <text evidence="3">The sequence shown here is derived from an EMBL/GenBank/DDBJ whole genome shotgun (WGS) entry which is preliminary data.</text>
</comment>
<dbReference type="EMBL" id="NEVP01000010">
    <property type="protein sequence ID" value="OZI47997.1"/>
    <property type="molecule type" value="Genomic_DNA"/>
</dbReference>
<name>A0A261TFH4_9BORD</name>
<organism evidence="3 4">
    <name type="scientific">Bordetella genomosp. 5</name>
    <dbReference type="NCBI Taxonomy" id="1395608"/>
    <lineage>
        <taxon>Bacteria</taxon>
        <taxon>Pseudomonadati</taxon>
        <taxon>Pseudomonadota</taxon>
        <taxon>Betaproteobacteria</taxon>
        <taxon>Burkholderiales</taxon>
        <taxon>Alcaligenaceae</taxon>
        <taxon>Bordetella</taxon>
    </lineage>
</organism>
<dbReference type="RefSeq" id="WP_094801866.1">
    <property type="nucleotide sequence ID" value="NZ_NEVN01000008.1"/>
</dbReference>
<dbReference type="InterPro" id="IPR001633">
    <property type="entry name" value="EAL_dom"/>
</dbReference>
<dbReference type="PROSITE" id="PS50883">
    <property type="entry name" value="EAL"/>
    <property type="match status" value="1"/>
</dbReference>
<evidence type="ECO:0000313" key="4">
    <source>
        <dbReference type="Proteomes" id="UP000216913"/>
    </source>
</evidence>
<evidence type="ECO:0000259" key="2">
    <source>
        <dbReference type="PROSITE" id="PS50883"/>
    </source>
</evidence>
<evidence type="ECO:0000256" key="1">
    <source>
        <dbReference type="SAM" id="MobiDB-lite"/>
    </source>
</evidence>
<evidence type="ECO:0000313" key="3">
    <source>
        <dbReference type="EMBL" id="OZI47997.1"/>
    </source>
</evidence>
<proteinExistence type="predicted"/>
<dbReference type="Proteomes" id="UP000216913">
    <property type="component" value="Unassembled WGS sequence"/>
</dbReference>
<keyword evidence="4" id="KW-1185">Reference proteome</keyword>
<accession>A0A261TFH4</accession>
<dbReference type="OrthoDB" id="8659325at2"/>
<gene>
    <name evidence="3" type="ORF">CAL25_16555</name>
</gene>
<reference evidence="3 4" key="1">
    <citation type="submission" date="2017-05" db="EMBL/GenBank/DDBJ databases">
        <title>Complete and WGS of Bordetella genogroups.</title>
        <authorList>
            <person name="Spilker T."/>
            <person name="LiPuma J."/>
        </authorList>
    </citation>
    <scope>NUCLEOTIDE SEQUENCE [LARGE SCALE GENOMIC DNA]</scope>
    <source>
        <strain evidence="3 4">AU10456</strain>
    </source>
</reference>
<sequence length="72" mass="7448">MKTQIQFKKTDGSEGVALVSGDATDVVQAKSALADQLARPPEAEGGQEASADERLRKAGIDPASVKGTHIAE</sequence>
<feature type="domain" description="EAL" evidence="2">
    <location>
        <begin position="1"/>
        <end position="72"/>
    </location>
</feature>
<dbReference type="AlphaFoldDB" id="A0A261TFH4"/>